<dbReference type="Pfam" id="PF08240">
    <property type="entry name" value="ADH_N"/>
    <property type="match status" value="1"/>
</dbReference>
<accession>A0ABN0WDM0</accession>
<dbReference type="InterPro" id="IPR020843">
    <property type="entry name" value="ER"/>
</dbReference>
<evidence type="ECO:0000313" key="9">
    <source>
        <dbReference type="EMBL" id="GAA0333901.1"/>
    </source>
</evidence>
<dbReference type="InterPro" id="IPR047109">
    <property type="entry name" value="CAD-like"/>
</dbReference>
<dbReference type="PROSITE" id="PS00059">
    <property type="entry name" value="ADH_ZINC"/>
    <property type="match status" value="1"/>
</dbReference>
<evidence type="ECO:0000313" key="10">
    <source>
        <dbReference type="Proteomes" id="UP001501822"/>
    </source>
</evidence>
<reference evidence="9 10" key="1">
    <citation type="journal article" date="2019" name="Int. J. Syst. Evol. Microbiol.">
        <title>The Global Catalogue of Microorganisms (GCM) 10K type strain sequencing project: providing services to taxonomists for standard genome sequencing and annotation.</title>
        <authorList>
            <consortium name="The Broad Institute Genomics Platform"/>
            <consortium name="The Broad Institute Genome Sequencing Center for Infectious Disease"/>
            <person name="Wu L."/>
            <person name="Ma J."/>
        </authorList>
    </citation>
    <scope>NUCLEOTIDE SEQUENCE [LARGE SCALE GENOMIC DNA]</scope>
    <source>
        <strain evidence="9 10">JCM 3146</strain>
    </source>
</reference>
<dbReference type="PANTHER" id="PTHR42683">
    <property type="entry name" value="ALDEHYDE REDUCTASE"/>
    <property type="match status" value="1"/>
</dbReference>
<dbReference type="SMART" id="SM00829">
    <property type="entry name" value="PKS_ER"/>
    <property type="match status" value="1"/>
</dbReference>
<feature type="domain" description="Enoyl reductase (ER)" evidence="8">
    <location>
        <begin position="13"/>
        <end position="337"/>
    </location>
</feature>
<keyword evidence="3 7" id="KW-0862">Zinc</keyword>
<comment type="cofactor">
    <cofactor evidence="1 7">
        <name>Zn(2+)</name>
        <dbReference type="ChEBI" id="CHEBI:29105"/>
    </cofactor>
</comment>
<comment type="caution">
    <text evidence="9">The sequence shown here is derived from an EMBL/GenBank/DDBJ whole genome shotgun (WGS) entry which is preliminary data.</text>
</comment>
<dbReference type="EC" id="1.1.1.2" evidence="5"/>
<dbReference type="InterPro" id="IPR011032">
    <property type="entry name" value="GroES-like_sf"/>
</dbReference>
<evidence type="ECO:0000256" key="5">
    <source>
        <dbReference type="ARBA" id="ARBA00024074"/>
    </source>
</evidence>
<dbReference type="InterPro" id="IPR013149">
    <property type="entry name" value="ADH-like_C"/>
</dbReference>
<evidence type="ECO:0000256" key="3">
    <source>
        <dbReference type="ARBA" id="ARBA00022833"/>
    </source>
</evidence>
<gene>
    <name evidence="9" type="primary">ahr</name>
    <name evidence="9" type="ORF">GCM10010151_24560</name>
</gene>
<evidence type="ECO:0000256" key="1">
    <source>
        <dbReference type="ARBA" id="ARBA00001947"/>
    </source>
</evidence>
<keyword evidence="10" id="KW-1185">Reference proteome</keyword>
<protein>
    <recommendedName>
        <fullName evidence="5">alcohol dehydrogenase (NADP(+))</fullName>
        <ecNumber evidence="5">1.1.1.2</ecNumber>
    </recommendedName>
</protein>
<comment type="catalytic activity">
    <reaction evidence="6">
        <text>a primary alcohol + NADP(+) = an aldehyde + NADPH + H(+)</text>
        <dbReference type="Rhea" id="RHEA:15937"/>
        <dbReference type="ChEBI" id="CHEBI:15378"/>
        <dbReference type="ChEBI" id="CHEBI:15734"/>
        <dbReference type="ChEBI" id="CHEBI:17478"/>
        <dbReference type="ChEBI" id="CHEBI:57783"/>
        <dbReference type="ChEBI" id="CHEBI:58349"/>
        <dbReference type="EC" id="1.1.1.2"/>
    </reaction>
</comment>
<dbReference type="InterPro" id="IPR002328">
    <property type="entry name" value="ADH_Zn_CS"/>
</dbReference>
<sequence length="339" mass="36255">MMMRRAYAVEQAGGPVRVHEYEPAPLGPLEVEVRVTHCGICHTDLAMIDDEWGIARFPVVAGHEAVGVVEAVGEAVDPTRVTVGRRVGVGATAGSCFACEWCLSGRQQLCPAKDNVVVRGTGGAFASHVRAGDWRHVHPIPDAIASEHAGPFLCAGTTVFPPLLHHGVRPTDRVAVVGIGGLGHLAIQFLAKWGCHVTAISTTPAKRDDARRFGAHDFVATTEAPGLERVSNSFDFVLSTVSADLPWDAYLATLRPRGTLCVVGLPSGALTISPLSLLPGERTIVGGVTGSPTETRQMLDFAARHDIRPMVEIFPAARMDEALDHVRRGRAHYRAVLEL</sequence>
<dbReference type="Proteomes" id="UP001501822">
    <property type="component" value="Unassembled WGS sequence"/>
</dbReference>
<name>A0ABN0WDM0_9ACTN</name>
<dbReference type="Gene3D" id="3.40.50.720">
    <property type="entry name" value="NAD(P)-binding Rossmann-like Domain"/>
    <property type="match status" value="1"/>
</dbReference>
<dbReference type="EMBL" id="BAAABM010000016">
    <property type="protein sequence ID" value="GAA0333901.1"/>
    <property type="molecule type" value="Genomic_DNA"/>
</dbReference>
<dbReference type="CDD" id="cd05283">
    <property type="entry name" value="CAD1"/>
    <property type="match status" value="1"/>
</dbReference>
<keyword evidence="2 7" id="KW-0479">Metal-binding</keyword>
<evidence type="ECO:0000256" key="2">
    <source>
        <dbReference type="ARBA" id="ARBA00022723"/>
    </source>
</evidence>
<evidence type="ECO:0000256" key="4">
    <source>
        <dbReference type="ARBA" id="ARBA00023002"/>
    </source>
</evidence>
<dbReference type="InterPro" id="IPR013154">
    <property type="entry name" value="ADH-like_N"/>
</dbReference>
<proteinExistence type="inferred from homology"/>
<dbReference type="SUPFAM" id="SSF50129">
    <property type="entry name" value="GroES-like"/>
    <property type="match status" value="1"/>
</dbReference>
<keyword evidence="4" id="KW-0560">Oxidoreductase</keyword>
<dbReference type="InterPro" id="IPR036291">
    <property type="entry name" value="NAD(P)-bd_dom_sf"/>
</dbReference>
<dbReference type="Gene3D" id="3.90.180.10">
    <property type="entry name" value="Medium-chain alcohol dehydrogenases, catalytic domain"/>
    <property type="match status" value="1"/>
</dbReference>
<dbReference type="Pfam" id="PF00107">
    <property type="entry name" value="ADH_zinc_N"/>
    <property type="match status" value="1"/>
</dbReference>
<evidence type="ECO:0000256" key="6">
    <source>
        <dbReference type="ARBA" id="ARBA00048262"/>
    </source>
</evidence>
<comment type="similarity">
    <text evidence="7">Belongs to the zinc-containing alcohol dehydrogenase family.</text>
</comment>
<evidence type="ECO:0000259" key="8">
    <source>
        <dbReference type="SMART" id="SM00829"/>
    </source>
</evidence>
<dbReference type="SUPFAM" id="SSF51735">
    <property type="entry name" value="NAD(P)-binding Rossmann-fold domains"/>
    <property type="match status" value="1"/>
</dbReference>
<dbReference type="RefSeq" id="WP_252802640.1">
    <property type="nucleotide sequence ID" value="NZ_BAAABM010000016.1"/>
</dbReference>
<organism evidence="9 10">
    <name type="scientific">Actinoallomurus spadix</name>
    <dbReference type="NCBI Taxonomy" id="79912"/>
    <lineage>
        <taxon>Bacteria</taxon>
        <taxon>Bacillati</taxon>
        <taxon>Actinomycetota</taxon>
        <taxon>Actinomycetes</taxon>
        <taxon>Streptosporangiales</taxon>
        <taxon>Thermomonosporaceae</taxon>
        <taxon>Actinoallomurus</taxon>
    </lineage>
</organism>
<evidence type="ECO:0000256" key="7">
    <source>
        <dbReference type="RuleBase" id="RU361277"/>
    </source>
</evidence>